<name>A0ABW7AMG4_9ACTN</name>
<evidence type="ECO:0008006" key="3">
    <source>
        <dbReference type="Google" id="ProtNLM"/>
    </source>
</evidence>
<comment type="caution">
    <text evidence="1">The sequence shown here is derived from an EMBL/GenBank/DDBJ whole genome shotgun (WGS) entry which is preliminary data.</text>
</comment>
<keyword evidence="2" id="KW-1185">Reference proteome</keyword>
<organism evidence="1 2">
    <name type="scientific">Nonomuraea marmarensis</name>
    <dbReference type="NCBI Taxonomy" id="3351344"/>
    <lineage>
        <taxon>Bacteria</taxon>
        <taxon>Bacillati</taxon>
        <taxon>Actinomycetota</taxon>
        <taxon>Actinomycetes</taxon>
        <taxon>Streptosporangiales</taxon>
        <taxon>Streptosporangiaceae</taxon>
        <taxon>Nonomuraea</taxon>
    </lineage>
</organism>
<evidence type="ECO:0000313" key="1">
    <source>
        <dbReference type="EMBL" id="MFG1708556.1"/>
    </source>
</evidence>
<dbReference type="EMBL" id="JBICRM010000029">
    <property type="protein sequence ID" value="MFG1708556.1"/>
    <property type="molecule type" value="Genomic_DNA"/>
</dbReference>
<dbReference type="Proteomes" id="UP001603978">
    <property type="component" value="Unassembled WGS sequence"/>
</dbReference>
<protein>
    <recommendedName>
        <fullName evidence="3">PD-(D/E)XK nuclease superfamily protein</fullName>
    </recommendedName>
</protein>
<gene>
    <name evidence="1" type="ORF">ACFLIM_35685</name>
</gene>
<accession>A0ABW7AMG4</accession>
<dbReference type="RefSeq" id="WP_393172788.1">
    <property type="nucleotide sequence ID" value="NZ_JBICRM010000029.1"/>
</dbReference>
<reference evidence="1 2" key="1">
    <citation type="submission" date="2024-10" db="EMBL/GenBank/DDBJ databases">
        <authorList>
            <person name="Topkara A.R."/>
            <person name="Saygin H."/>
        </authorList>
    </citation>
    <scope>NUCLEOTIDE SEQUENCE [LARGE SCALE GENOMIC DNA]</scope>
    <source>
        <strain evidence="1 2">M3C6</strain>
    </source>
</reference>
<proteinExistence type="predicted"/>
<evidence type="ECO:0000313" key="2">
    <source>
        <dbReference type="Proteomes" id="UP001603978"/>
    </source>
</evidence>
<sequence length="304" mass="34558">MKDVAIENPLHLLGRLRLGREEYCQRLLTMLIVGGPYPRWNRRTRPSPQGAAFLRSLDELSFGPTEWNGPPLFVDEFELRPRHDDEQGGAPDYAVLWNERLWMIELKTERSSHRQGQLSGYYTLADHHHPGLAVDLTYLTPPLTFTPPASRDGSRFAHVTWTRILPLLEEIWGEGTNVERHVLTTLRAALESIGSNWSDWRAQRVGVRRDEPPAVEDTAMTLAEATARDGRQRAVDHPTADLDQLQHLRLTLRQAIRTSPEQSPIRHVMPWLWSATTSGGTALTASGHDTGFELRLSRYQKPVC</sequence>